<protein>
    <submittedName>
        <fullName evidence="1">HDC10646</fullName>
    </submittedName>
</protein>
<accession>Q6IL21</accession>
<organism evidence="1">
    <name type="scientific">Drosophila melanogaster</name>
    <name type="common">Fruit fly</name>
    <dbReference type="NCBI Taxonomy" id="7227"/>
    <lineage>
        <taxon>Eukaryota</taxon>
        <taxon>Metazoa</taxon>
        <taxon>Ecdysozoa</taxon>
        <taxon>Arthropoda</taxon>
        <taxon>Hexapoda</taxon>
        <taxon>Insecta</taxon>
        <taxon>Pterygota</taxon>
        <taxon>Neoptera</taxon>
        <taxon>Endopterygota</taxon>
        <taxon>Diptera</taxon>
        <taxon>Brachycera</taxon>
        <taxon>Muscomorpha</taxon>
        <taxon>Ephydroidea</taxon>
        <taxon>Drosophilidae</taxon>
        <taxon>Drosophila</taxon>
        <taxon>Sophophora</taxon>
    </lineage>
</organism>
<reference evidence="1" key="1">
    <citation type="journal article" date="2003" name="Genome Biol.">
        <title>An integrated gene annotation and transcriptional profiling approach towards the full gene content of the Drosophila genome.</title>
        <authorList>
            <person name="Hild M."/>
            <person name="Beckmann B."/>
            <person name="Haas S.A."/>
            <person name="Koch B."/>
            <person name="Solovyev V."/>
            <person name="Busold C."/>
            <person name="Fellenberg K."/>
            <person name="Boutros M."/>
            <person name="Vingron M."/>
            <person name="Sauer F."/>
            <person name="Hoheisel J.D."/>
            <person name="Paro R."/>
        </authorList>
    </citation>
    <scope>NUCLEOTIDE SEQUENCE</scope>
</reference>
<dbReference type="PROSITE" id="PS51257">
    <property type="entry name" value="PROKAR_LIPOPROTEIN"/>
    <property type="match status" value="1"/>
</dbReference>
<dbReference type="AlphaFoldDB" id="Q6IL21"/>
<name>Q6IL21_DROME</name>
<dbReference type="EMBL" id="BK002195">
    <property type="protein sequence ID" value="DAA03040.1"/>
    <property type="molecule type" value="Genomic_DNA"/>
</dbReference>
<proteinExistence type="predicted"/>
<evidence type="ECO:0000313" key="1">
    <source>
        <dbReference type="EMBL" id="DAA03040.1"/>
    </source>
</evidence>
<sequence length="223" mass="23994">MGKGVAPSGQANITLSTLFSPTLCALSSCQTHWKGALGGGMGFRMSLIEVTLSLQNAQRPSLSAFAFSAKLFIFQLRCRFWIAMINRSGCTSWLAIPKHLKKRSAVYFVPVHVFVSCPAAQLSLSWRNWRCSPSSSWRLLFVDVVGSLFYSRQHNYNNSARDCCTHNCVTTAAEAVAVALALAEAKGSGAGARAGAGPGAGCSQDIHTHTCAKAQAHNHTPWF</sequence>
<gene>
    <name evidence="1" type="ORF">HDC10646</name>
</gene>